<evidence type="ECO:0000313" key="2">
    <source>
        <dbReference type="EMBL" id="OCS83098.1"/>
    </source>
</evidence>
<dbReference type="Gene3D" id="3.10.310.70">
    <property type="match status" value="1"/>
</dbReference>
<dbReference type="InterPro" id="IPR011059">
    <property type="entry name" value="Metal-dep_hydrolase_composite"/>
</dbReference>
<proteinExistence type="predicted"/>
<dbReference type="OrthoDB" id="9767366at2"/>
<dbReference type="Gene3D" id="3.20.20.140">
    <property type="entry name" value="Metal-dependent hydrolases"/>
    <property type="match status" value="1"/>
</dbReference>
<keyword evidence="3" id="KW-1185">Reference proteome</keyword>
<evidence type="ECO:0000313" key="3">
    <source>
        <dbReference type="Proteomes" id="UP000093199"/>
    </source>
</evidence>
<dbReference type="Pfam" id="PF07969">
    <property type="entry name" value="Amidohydro_3"/>
    <property type="match status" value="1"/>
</dbReference>
<dbReference type="RefSeq" id="WP_066548191.1">
    <property type="nucleotide sequence ID" value="NZ_MASJ01000039.1"/>
</dbReference>
<sequence>MKRLYTDGTIYTMTPHQPVVEAVLVSNGQIIETGTKERLQAQADVVISLHGATMYPGFVDSHSHVTRYARQLQAYHVDHYNTVEQVLEAIQAYIQQNDALDTYYVTGYTLSETLHKSQLDNLTTKPIIVYTTHQQIAYVNSEALRVAHISDDTKGAKKDAHGFTGVIVEEAVTKATKYLFHDTLSQLTTQLIETFEQMVAYGYTGAHTGDLADFHDYTVPIRAFEQATYHMPFRLHLLRHHRVFEQMIVDGVKYDDTWLEMGAMTICLDGPFTTYDAQVTQGYFDEPHMSGQQKYDDKDVERLLFLARAYHEAVAFQVNGDGAAEQAMRILRKFPAVPLKPDRFVYNTLLNEVLLKELKHLYVGFDLQLIDAAYILNERLGTVRESYIQPIGKLVEQGYVCAGGSNSRAKDLNPFLKIAKASEHIPRTDAIKLYTTNAAMFIGRSHERGMIAPGYVADFTVVDTDISTCALACIARAQAVMTIIGGQIVYNRL</sequence>
<dbReference type="STRING" id="33978.A6M13_06775"/>
<evidence type="ECO:0000259" key="1">
    <source>
        <dbReference type="Pfam" id="PF07969"/>
    </source>
</evidence>
<dbReference type="GO" id="GO:0016810">
    <property type="term" value="F:hydrolase activity, acting on carbon-nitrogen (but not peptide) bonds"/>
    <property type="evidence" value="ECO:0007669"/>
    <property type="project" value="InterPro"/>
</dbReference>
<name>A0A1C0Y7G5_9BACL</name>
<dbReference type="SUPFAM" id="SSF51338">
    <property type="entry name" value="Composite domain of metallo-dependent hydrolases"/>
    <property type="match status" value="1"/>
</dbReference>
<dbReference type="AlphaFoldDB" id="A0A1C0Y7G5"/>
<protein>
    <recommendedName>
        <fullName evidence="1">Amidohydrolase 3 domain-containing protein</fullName>
    </recommendedName>
</protein>
<feature type="domain" description="Amidohydrolase 3" evidence="1">
    <location>
        <begin position="46"/>
        <end position="490"/>
    </location>
</feature>
<dbReference type="PANTHER" id="PTHR22642">
    <property type="entry name" value="IMIDAZOLONEPROPIONASE"/>
    <property type="match status" value="1"/>
</dbReference>
<dbReference type="InterPro" id="IPR013108">
    <property type="entry name" value="Amidohydro_3"/>
</dbReference>
<dbReference type="Proteomes" id="UP000093199">
    <property type="component" value="Unassembled WGS sequence"/>
</dbReference>
<comment type="caution">
    <text evidence="2">The sequence shown here is derived from an EMBL/GenBank/DDBJ whole genome shotgun (WGS) entry which is preliminary data.</text>
</comment>
<dbReference type="PANTHER" id="PTHR22642:SF2">
    <property type="entry name" value="PROTEIN LONG AFTER FAR-RED 3"/>
    <property type="match status" value="1"/>
</dbReference>
<organism evidence="2 3">
    <name type="scientific">Caryophanon tenue</name>
    <dbReference type="NCBI Taxonomy" id="33978"/>
    <lineage>
        <taxon>Bacteria</taxon>
        <taxon>Bacillati</taxon>
        <taxon>Bacillota</taxon>
        <taxon>Bacilli</taxon>
        <taxon>Bacillales</taxon>
        <taxon>Caryophanaceae</taxon>
        <taxon>Caryophanon</taxon>
    </lineage>
</organism>
<reference evidence="2 3" key="1">
    <citation type="submission" date="2016-07" db="EMBL/GenBank/DDBJ databases">
        <title>Caryophanon tenue genome sequencing.</title>
        <authorList>
            <person name="Verma A."/>
            <person name="Pal Y."/>
            <person name="Krishnamurthi S."/>
        </authorList>
    </citation>
    <scope>NUCLEOTIDE SEQUENCE [LARGE SCALE GENOMIC DNA]</scope>
    <source>
        <strain evidence="2 3">DSM 14152</strain>
    </source>
</reference>
<accession>A0A1C0Y7G5</accession>
<dbReference type="Gene3D" id="2.30.40.10">
    <property type="entry name" value="Urease, subunit C, domain 1"/>
    <property type="match status" value="1"/>
</dbReference>
<dbReference type="InterPro" id="IPR032466">
    <property type="entry name" value="Metal_Hydrolase"/>
</dbReference>
<gene>
    <name evidence="2" type="ORF">A6M13_06775</name>
</gene>
<dbReference type="EMBL" id="MASJ01000039">
    <property type="protein sequence ID" value="OCS83098.1"/>
    <property type="molecule type" value="Genomic_DNA"/>
</dbReference>
<dbReference type="SUPFAM" id="SSF51556">
    <property type="entry name" value="Metallo-dependent hydrolases"/>
    <property type="match status" value="1"/>
</dbReference>